<dbReference type="EMBL" id="PECC01000026">
    <property type="protein sequence ID" value="TDZ52664.1"/>
    <property type="molecule type" value="Genomic_DNA"/>
</dbReference>
<proteinExistence type="predicted"/>
<keyword evidence="2" id="KW-0472">Membrane</keyword>
<feature type="compositionally biased region" description="Low complexity" evidence="1">
    <location>
        <begin position="116"/>
        <end position="131"/>
    </location>
</feature>
<feature type="compositionally biased region" description="Polar residues" evidence="1">
    <location>
        <begin position="41"/>
        <end position="53"/>
    </location>
</feature>
<evidence type="ECO:0000313" key="4">
    <source>
        <dbReference type="Proteomes" id="UP000295165"/>
    </source>
</evidence>
<reference evidence="3 4" key="1">
    <citation type="journal article" date="2019" name="Sci. Rep.">
        <title>Extended insight into the Mycobacterium chelonae-abscessus complex through whole genome sequencing of Mycobacterium salmoniphilum outbreak and Mycobacterium salmoniphilum-like strains.</title>
        <authorList>
            <person name="Behra P.R.K."/>
            <person name="Das S."/>
            <person name="Pettersson B.M.F."/>
            <person name="Shirreff L."/>
            <person name="DuCote T."/>
            <person name="Jacobsson K.G."/>
            <person name="Ennis D.G."/>
            <person name="Kirsebom L.A."/>
        </authorList>
    </citation>
    <scope>NUCLEOTIDE SEQUENCE [LARGE SCALE GENOMIC DNA]</scope>
    <source>
        <strain evidence="3 4">CCUG 63697</strain>
    </source>
</reference>
<sequence>MSGTDNPGSGTPGEVPDLDGPNLDKGDAAAPEADSAAFHSQAYSAPESEQFTSPYVPYDEYETQLVDGEEPPPPRWPWVVGVAAIIAAITLVASVALLVAGRSDETTGAAKSTSVTPTPTTTPWNEIITTTTPPPPPPPPPPTTEPPPPPPPPVITETVTVEPPPPPPPPPPAQTTHEAPPPVTTTTTPPPPPPPTTTTPAGPRQITYSVTGSKAPLDRISITWTDGSGRTRVNPNVYIPWSITVTPISNSEIGSVSASSFLRLSQLNCTITTSDGQVLSSNNNNSAQATC</sequence>
<evidence type="ECO:0000256" key="1">
    <source>
        <dbReference type="SAM" id="MobiDB-lite"/>
    </source>
</evidence>
<dbReference type="PRINTS" id="PR01217">
    <property type="entry name" value="PRICHEXTENSN"/>
</dbReference>
<keyword evidence="4" id="KW-1185">Reference proteome</keyword>
<evidence type="ECO:0000313" key="3">
    <source>
        <dbReference type="EMBL" id="TDZ52664.1"/>
    </source>
</evidence>
<dbReference type="Gene3D" id="2.60.40.2880">
    <property type="entry name" value="MmpS1-5, C-terminal soluble domain"/>
    <property type="match status" value="1"/>
</dbReference>
<comment type="caution">
    <text evidence="3">The sequence shown here is derived from an EMBL/GenBank/DDBJ whole genome shotgun (WGS) entry which is preliminary data.</text>
</comment>
<dbReference type="AlphaFoldDB" id="A0A4R8R8Z0"/>
<accession>A0A4R8R8Z0</accession>
<feature type="compositionally biased region" description="Pro residues" evidence="1">
    <location>
        <begin position="162"/>
        <end position="197"/>
    </location>
</feature>
<dbReference type="Proteomes" id="UP000295165">
    <property type="component" value="Unassembled WGS sequence"/>
</dbReference>
<organism evidence="3 4">
    <name type="scientific">Mycobacteroides franklinii</name>
    <dbReference type="NCBI Taxonomy" id="948102"/>
    <lineage>
        <taxon>Bacteria</taxon>
        <taxon>Bacillati</taxon>
        <taxon>Actinomycetota</taxon>
        <taxon>Actinomycetes</taxon>
        <taxon>Mycobacteriales</taxon>
        <taxon>Mycobacteriaceae</taxon>
        <taxon>Mycobacteroides</taxon>
    </lineage>
</organism>
<keyword evidence="2" id="KW-0812">Transmembrane</keyword>
<keyword evidence="2" id="KW-1133">Transmembrane helix</keyword>
<feature type="region of interest" description="Disordered" evidence="1">
    <location>
        <begin position="104"/>
        <end position="208"/>
    </location>
</feature>
<dbReference type="InterPro" id="IPR038468">
    <property type="entry name" value="MmpS_C"/>
</dbReference>
<feature type="compositionally biased region" description="Pro residues" evidence="1">
    <location>
        <begin position="132"/>
        <end position="154"/>
    </location>
</feature>
<feature type="region of interest" description="Disordered" evidence="1">
    <location>
        <begin position="1"/>
        <end position="56"/>
    </location>
</feature>
<feature type="compositionally biased region" description="Low complexity" evidence="1">
    <location>
        <begin position="28"/>
        <end position="37"/>
    </location>
</feature>
<protein>
    <submittedName>
        <fullName evidence="3">Uncharacterized protein</fullName>
    </submittedName>
</protein>
<gene>
    <name evidence="3" type="ORF">CCUG63697_01148</name>
</gene>
<evidence type="ECO:0000256" key="2">
    <source>
        <dbReference type="SAM" id="Phobius"/>
    </source>
</evidence>
<dbReference type="RefSeq" id="WP_134048175.1">
    <property type="nucleotide sequence ID" value="NZ_PECB01000003.1"/>
</dbReference>
<feature type="transmembrane region" description="Helical" evidence="2">
    <location>
        <begin position="78"/>
        <end position="101"/>
    </location>
</feature>
<name>A0A4R8R8Z0_9MYCO</name>